<evidence type="ECO:0000313" key="4">
    <source>
        <dbReference type="Proteomes" id="UP000659697"/>
    </source>
</evidence>
<dbReference type="InterPro" id="IPR006015">
    <property type="entry name" value="Universal_stress_UspA"/>
</dbReference>
<dbReference type="InterPro" id="IPR006016">
    <property type="entry name" value="UspA"/>
</dbReference>
<accession>A0ABQ3L0G0</accession>
<dbReference type="EMBL" id="BNAO01000007">
    <property type="protein sequence ID" value="GHG73448.1"/>
    <property type="molecule type" value="Genomic_DNA"/>
</dbReference>
<proteinExistence type="inferred from homology"/>
<dbReference type="Proteomes" id="UP000659697">
    <property type="component" value="Unassembled WGS sequence"/>
</dbReference>
<evidence type="ECO:0000256" key="1">
    <source>
        <dbReference type="ARBA" id="ARBA00008791"/>
    </source>
</evidence>
<dbReference type="SUPFAM" id="SSF52402">
    <property type="entry name" value="Adenine nucleotide alpha hydrolases-like"/>
    <property type="match status" value="2"/>
</dbReference>
<evidence type="ECO:0000259" key="2">
    <source>
        <dbReference type="Pfam" id="PF00582"/>
    </source>
</evidence>
<name>A0ABQ3L0G0_9ALTE</name>
<reference evidence="4" key="1">
    <citation type="journal article" date="2019" name="Int. J. Syst. Evol. Microbiol.">
        <title>The Global Catalogue of Microorganisms (GCM) 10K type strain sequencing project: providing services to taxonomists for standard genome sequencing and annotation.</title>
        <authorList>
            <consortium name="The Broad Institute Genomics Platform"/>
            <consortium name="The Broad Institute Genome Sequencing Center for Infectious Disease"/>
            <person name="Wu L."/>
            <person name="Ma J."/>
        </authorList>
    </citation>
    <scope>NUCLEOTIDE SEQUENCE [LARGE SCALE GENOMIC DNA]</scope>
    <source>
        <strain evidence="4">CGMCC 1.7003</strain>
    </source>
</reference>
<dbReference type="Gene3D" id="3.40.50.12370">
    <property type="match status" value="1"/>
</dbReference>
<dbReference type="Pfam" id="PF00582">
    <property type="entry name" value="Usp"/>
    <property type="match status" value="2"/>
</dbReference>
<feature type="domain" description="UspA" evidence="2">
    <location>
        <begin position="214"/>
        <end position="290"/>
    </location>
</feature>
<organism evidence="3 4">
    <name type="scientific">Alishewanella longhuensis</name>
    <dbReference type="NCBI Taxonomy" id="1091037"/>
    <lineage>
        <taxon>Bacteria</taxon>
        <taxon>Pseudomonadati</taxon>
        <taxon>Pseudomonadota</taxon>
        <taxon>Gammaproteobacteria</taxon>
        <taxon>Alteromonadales</taxon>
        <taxon>Alteromonadaceae</taxon>
        <taxon>Alishewanella</taxon>
    </lineage>
</organism>
<dbReference type="PANTHER" id="PTHR46268:SF15">
    <property type="entry name" value="UNIVERSAL STRESS PROTEIN HP_0031"/>
    <property type="match status" value="1"/>
</dbReference>
<feature type="domain" description="UspA" evidence="2">
    <location>
        <begin position="10"/>
        <end position="162"/>
    </location>
</feature>
<gene>
    <name evidence="3" type="ORF">GCM10010919_26250</name>
</gene>
<dbReference type="PANTHER" id="PTHR46268">
    <property type="entry name" value="STRESS RESPONSE PROTEIN NHAX"/>
    <property type="match status" value="1"/>
</dbReference>
<comment type="caution">
    <text evidence="3">The sequence shown here is derived from an EMBL/GenBank/DDBJ whole genome shotgun (WGS) entry which is preliminary data.</text>
</comment>
<evidence type="ECO:0000313" key="3">
    <source>
        <dbReference type="EMBL" id="GHG73448.1"/>
    </source>
</evidence>
<dbReference type="CDD" id="cd00293">
    <property type="entry name" value="USP-like"/>
    <property type="match status" value="2"/>
</dbReference>
<keyword evidence="4" id="KW-1185">Reference proteome</keyword>
<sequence>MMTALNTEAKVVACIDASPYAEAVCDYAVWAAIQLQTSLTLLHAIDKAQHTQTPDLSGSLGLGSQEVLLQQLAELDEKQSTLALERGRFILAAARARAEQAGLSAVAEILRPDTLLNSLKSLAPDLRLLVIGKRGASSAEEHGQLGLHVEQLLRTLDKPVLLTQQRFKAPLRIMLAFDGSATAQKSLAMLAASPLCRGLLVHIVLATGRAEDSQVKLDAAAEQLAAAGFTTQTAIIAGEPENVLNQYQQEHHIDLMIMGAYGHSRIRQFILGSTTTAMIRNAKCALLVLR</sequence>
<dbReference type="RefSeq" id="WP_229833571.1">
    <property type="nucleotide sequence ID" value="NZ_BNAO01000007.1"/>
</dbReference>
<protein>
    <submittedName>
        <fullName evidence="3">Universal stress protein</fullName>
    </submittedName>
</protein>
<comment type="similarity">
    <text evidence="1">Belongs to the universal stress protein A family.</text>
</comment>
<dbReference type="PRINTS" id="PR01438">
    <property type="entry name" value="UNVRSLSTRESS"/>
</dbReference>